<dbReference type="CDD" id="cd12110">
    <property type="entry name" value="PHP_HisPPase_Hisj_like"/>
    <property type="match status" value="1"/>
</dbReference>
<comment type="pathway">
    <text evidence="1 8">Amino-acid biosynthesis; L-histidine biosynthesis; L-histidine from 5-phospho-alpha-D-ribose 1-diphosphate: step 8/9.</text>
</comment>
<dbReference type="InParanoid" id="G7E501"/>
<dbReference type="STRING" id="764103.G7E501"/>
<name>G7E501_MIXOS</name>
<dbReference type="PANTHER" id="PTHR21039">
    <property type="entry name" value="HISTIDINOL PHOSPHATASE-RELATED"/>
    <property type="match status" value="1"/>
</dbReference>
<dbReference type="FunCoup" id="G7E501">
    <property type="interactions" value="83"/>
</dbReference>
<evidence type="ECO:0000256" key="2">
    <source>
        <dbReference type="ARBA" id="ARBA00009152"/>
    </source>
</evidence>
<evidence type="ECO:0000313" key="10">
    <source>
        <dbReference type="EMBL" id="GAA97911.1"/>
    </source>
</evidence>
<evidence type="ECO:0000256" key="7">
    <source>
        <dbReference type="ARBA" id="ARBA00049158"/>
    </source>
</evidence>
<dbReference type="RefSeq" id="XP_014566331.1">
    <property type="nucleotide sequence ID" value="XM_014710845.1"/>
</dbReference>
<dbReference type="EC" id="3.1.3.15" evidence="3 8"/>
<keyword evidence="4 8" id="KW-0028">Amino-acid biosynthesis</keyword>
<keyword evidence="5 8" id="KW-0378">Hydrolase</keyword>
<proteinExistence type="inferred from homology"/>
<dbReference type="InterPro" id="IPR010140">
    <property type="entry name" value="Histidinol_P_phosphatase_HisJ"/>
</dbReference>
<dbReference type="SUPFAM" id="SSF89550">
    <property type="entry name" value="PHP domain-like"/>
    <property type="match status" value="1"/>
</dbReference>
<evidence type="ECO:0000256" key="4">
    <source>
        <dbReference type="ARBA" id="ARBA00022605"/>
    </source>
</evidence>
<comment type="catalytic activity">
    <reaction evidence="7 8">
        <text>L-histidinol phosphate + H2O = L-histidinol + phosphate</text>
        <dbReference type="Rhea" id="RHEA:14465"/>
        <dbReference type="ChEBI" id="CHEBI:15377"/>
        <dbReference type="ChEBI" id="CHEBI:43474"/>
        <dbReference type="ChEBI" id="CHEBI:57699"/>
        <dbReference type="ChEBI" id="CHEBI:57980"/>
        <dbReference type="EC" id="3.1.3.15"/>
    </reaction>
</comment>
<keyword evidence="11" id="KW-1185">Reference proteome</keyword>
<dbReference type="Gene3D" id="3.20.20.140">
    <property type="entry name" value="Metal-dependent hydrolases"/>
    <property type="match status" value="1"/>
</dbReference>
<dbReference type="InterPro" id="IPR004013">
    <property type="entry name" value="PHP_dom"/>
</dbReference>
<dbReference type="OrthoDB" id="5957391at2759"/>
<evidence type="ECO:0000313" key="11">
    <source>
        <dbReference type="Proteomes" id="UP000009131"/>
    </source>
</evidence>
<feature type="domain" description="PHP" evidence="9">
    <location>
        <begin position="5"/>
        <end position="217"/>
    </location>
</feature>
<evidence type="ECO:0000256" key="6">
    <source>
        <dbReference type="ARBA" id="ARBA00023102"/>
    </source>
</evidence>
<evidence type="ECO:0000256" key="5">
    <source>
        <dbReference type="ARBA" id="ARBA00022801"/>
    </source>
</evidence>
<sequence>MLVSLHSHSGEFCRHASGSLEEVVESAIAKGFKVYGLSEHVHRFDMRDLYPEEAGITLEDLSATFERFTMMSNHLKAKYADKIELLVGMETENIRQGDMQRTLDVLKHHSDRIDYLVGSVHHVNGIPIDFDRPTYERCLVSLAGDDIAARQRSLFEQYFDAQHEVIQQLQPEVIGHFDLCRLWDPQISFRDSPTVWHRIERNVKAAVSYGALFEVNAAAFRKGWTTAYPGPDILQLIMSLGGRLTLSDDSHGPHAVGLHYEDAIRYLRSYRVDNLWYLSMLAQSRSLGDQRQSLAVYKEITGSMTVDRSRREREASGNLQGKAMVEHRMQGLIIPVLRRRTPPHSDIRR</sequence>
<dbReference type="OMA" id="DYDRPMY"/>
<dbReference type="InterPro" id="IPR016195">
    <property type="entry name" value="Pol/histidinol_Pase-like"/>
</dbReference>
<dbReference type="PANTHER" id="PTHR21039:SF0">
    <property type="entry name" value="HISTIDINOL-PHOSPHATASE"/>
    <property type="match status" value="1"/>
</dbReference>
<comment type="caution">
    <text evidence="10">The sequence shown here is derived from an EMBL/GenBank/DDBJ whole genome shotgun (WGS) entry which is preliminary data.</text>
</comment>
<reference evidence="10 11" key="2">
    <citation type="journal article" date="2012" name="Open Biol.">
        <title>Characteristics of nucleosomes and linker DNA regions on the genome of the basidiomycete Mixia osmundae revealed by mono- and dinucleosome mapping.</title>
        <authorList>
            <person name="Nishida H."/>
            <person name="Kondo S."/>
            <person name="Matsumoto T."/>
            <person name="Suzuki Y."/>
            <person name="Yoshikawa H."/>
            <person name="Taylor T.D."/>
            <person name="Sugiyama J."/>
        </authorList>
    </citation>
    <scope>NUCLEOTIDE SEQUENCE [LARGE SCALE GENOMIC DNA]</scope>
    <source>
        <strain evidence="11">CBS 9802 / IAM 14324 / JCM 22182 / KY 12970</strain>
    </source>
</reference>
<evidence type="ECO:0000256" key="1">
    <source>
        <dbReference type="ARBA" id="ARBA00004970"/>
    </source>
</evidence>
<reference evidence="10 11" key="1">
    <citation type="journal article" date="2011" name="J. Gen. Appl. Microbiol.">
        <title>Draft genome sequencing of the enigmatic basidiomycete Mixia osmundae.</title>
        <authorList>
            <person name="Nishida H."/>
            <person name="Nagatsuka Y."/>
            <person name="Sugiyama J."/>
        </authorList>
    </citation>
    <scope>NUCLEOTIDE SEQUENCE [LARGE SCALE GENOMIC DNA]</scope>
    <source>
        <strain evidence="11">CBS 9802 / IAM 14324 / JCM 22182 / KY 12970</strain>
    </source>
</reference>
<dbReference type="Proteomes" id="UP000009131">
    <property type="component" value="Unassembled WGS sequence"/>
</dbReference>
<dbReference type="NCBIfam" id="TIGR01856">
    <property type="entry name" value="hisJ_fam"/>
    <property type="match status" value="1"/>
</dbReference>
<dbReference type="HOGENOM" id="CLU_054611_0_0_1"/>
<dbReference type="EMBL" id="BABT02000146">
    <property type="protein sequence ID" value="GAA97911.1"/>
    <property type="molecule type" value="Genomic_DNA"/>
</dbReference>
<comment type="similarity">
    <text evidence="2 8">Belongs to the PHP hydrolase family. HisK subfamily.</text>
</comment>
<accession>G7E501</accession>
<dbReference type="UniPathway" id="UPA00031">
    <property type="reaction ID" value="UER00013"/>
</dbReference>
<dbReference type="GO" id="GO:0005737">
    <property type="term" value="C:cytoplasm"/>
    <property type="evidence" value="ECO:0007669"/>
    <property type="project" value="TreeGrafter"/>
</dbReference>
<keyword evidence="6 8" id="KW-0368">Histidine biosynthesis</keyword>
<dbReference type="GO" id="GO:0004401">
    <property type="term" value="F:histidinol-phosphatase activity"/>
    <property type="evidence" value="ECO:0007669"/>
    <property type="project" value="UniProtKB-UniRule"/>
</dbReference>
<evidence type="ECO:0000256" key="8">
    <source>
        <dbReference type="RuleBase" id="RU366003"/>
    </source>
</evidence>
<dbReference type="GO" id="GO:0000105">
    <property type="term" value="P:L-histidine biosynthetic process"/>
    <property type="evidence" value="ECO:0007669"/>
    <property type="project" value="UniProtKB-UniRule"/>
</dbReference>
<evidence type="ECO:0000259" key="9">
    <source>
        <dbReference type="Pfam" id="PF02811"/>
    </source>
</evidence>
<gene>
    <name evidence="10" type="primary">Mo04591</name>
    <name evidence="10" type="ORF">E5Q_04591</name>
</gene>
<dbReference type="Pfam" id="PF02811">
    <property type="entry name" value="PHP"/>
    <property type="match status" value="1"/>
</dbReference>
<protein>
    <recommendedName>
        <fullName evidence="3 8">Histidinol-phosphatase</fullName>
        <shortName evidence="8">HolPase</shortName>
        <ecNumber evidence="3 8">3.1.3.15</ecNumber>
    </recommendedName>
</protein>
<dbReference type="AlphaFoldDB" id="G7E501"/>
<organism evidence="10 11">
    <name type="scientific">Mixia osmundae (strain CBS 9802 / IAM 14324 / JCM 22182 / KY 12970)</name>
    <dbReference type="NCBI Taxonomy" id="764103"/>
    <lineage>
        <taxon>Eukaryota</taxon>
        <taxon>Fungi</taxon>
        <taxon>Dikarya</taxon>
        <taxon>Basidiomycota</taxon>
        <taxon>Pucciniomycotina</taxon>
        <taxon>Mixiomycetes</taxon>
        <taxon>Mixiales</taxon>
        <taxon>Mixiaceae</taxon>
        <taxon>Mixia</taxon>
    </lineage>
</organism>
<dbReference type="eggNOG" id="ENOG502RXUQ">
    <property type="taxonomic scope" value="Eukaryota"/>
</dbReference>
<evidence type="ECO:0000256" key="3">
    <source>
        <dbReference type="ARBA" id="ARBA00013085"/>
    </source>
</evidence>